<dbReference type="InterPro" id="IPR036291">
    <property type="entry name" value="NAD(P)-bd_dom_sf"/>
</dbReference>
<keyword evidence="2" id="KW-0560">Oxidoreductase</keyword>
<gene>
    <name evidence="4" type="ORF">N475_12500</name>
</gene>
<keyword evidence="5" id="KW-1185">Reference proteome</keyword>
<evidence type="ECO:0000313" key="5">
    <source>
        <dbReference type="Proteomes" id="UP000076643"/>
    </source>
</evidence>
<sequence>MKQTILITGSTDGIGLATAITLLKSGHQVLLHGRSQSKLDSVFKDLSAQFGPDVIFSYRADLSSAKEVNALIADVRSEHKQLDVLINNAGVFNIDQTHSVDNLDIRFMVNTIAPFMLTQGLLPLLSPHGRVVNLSSAAQAPFKANELSEHSALSNGAVYAKSKLALTMWSQFLGEKHKDAGPMIVAVNPKSFLASKMVHEAYGMQGTNIQQGADILVSAALSESFASAGGRYFDNDIGRFSAPHSAAADATLMSELMAELNTLSIKLG</sequence>
<accession>A0A166XG28</accession>
<dbReference type="PANTHER" id="PTHR24320">
    <property type="entry name" value="RETINOL DEHYDROGENASE"/>
    <property type="match status" value="1"/>
</dbReference>
<comment type="similarity">
    <text evidence="1 3">Belongs to the short-chain dehydrogenases/reductases (SDR) family.</text>
</comment>
<dbReference type="EMBL" id="AUYB01000096">
    <property type="protein sequence ID" value="KZN40279.1"/>
    <property type="molecule type" value="Genomic_DNA"/>
</dbReference>
<protein>
    <recommendedName>
        <fullName evidence="6">Oxidoreductase</fullName>
    </recommendedName>
</protein>
<dbReference type="PRINTS" id="PR00081">
    <property type="entry name" value="GDHRDH"/>
</dbReference>
<comment type="caution">
    <text evidence="4">The sequence shown here is derived from an EMBL/GenBank/DDBJ whole genome shotgun (WGS) entry which is preliminary data.</text>
</comment>
<dbReference type="Pfam" id="PF00106">
    <property type="entry name" value="adh_short"/>
    <property type="match status" value="1"/>
</dbReference>
<reference evidence="4 5" key="1">
    <citation type="submission" date="2013-07" db="EMBL/GenBank/DDBJ databases">
        <title>Comparative Genomic and Metabolomic Analysis of Twelve Strains of Pseudoalteromonas luteoviolacea.</title>
        <authorList>
            <person name="Vynne N.G."/>
            <person name="Mansson M."/>
            <person name="Gram L."/>
        </authorList>
    </citation>
    <scope>NUCLEOTIDE SEQUENCE [LARGE SCALE GENOMIC DNA]</scope>
    <source>
        <strain evidence="4 5">DSM 6061</strain>
    </source>
</reference>
<dbReference type="PRINTS" id="PR00080">
    <property type="entry name" value="SDRFAMILY"/>
</dbReference>
<dbReference type="InterPro" id="IPR002347">
    <property type="entry name" value="SDR_fam"/>
</dbReference>
<evidence type="ECO:0008006" key="6">
    <source>
        <dbReference type="Google" id="ProtNLM"/>
    </source>
</evidence>
<dbReference type="Proteomes" id="UP000076643">
    <property type="component" value="Unassembled WGS sequence"/>
</dbReference>
<evidence type="ECO:0000313" key="4">
    <source>
        <dbReference type="EMBL" id="KZN40279.1"/>
    </source>
</evidence>
<proteinExistence type="inferred from homology"/>
<dbReference type="Gene3D" id="3.40.50.720">
    <property type="entry name" value="NAD(P)-binding Rossmann-like Domain"/>
    <property type="match status" value="1"/>
</dbReference>
<organism evidence="4 5">
    <name type="scientific">Pseudoalteromonas luteoviolacea DSM 6061</name>
    <dbReference type="NCBI Taxonomy" id="1365250"/>
    <lineage>
        <taxon>Bacteria</taxon>
        <taxon>Pseudomonadati</taxon>
        <taxon>Pseudomonadota</taxon>
        <taxon>Gammaproteobacteria</taxon>
        <taxon>Alteromonadales</taxon>
        <taxon>Pseudoalteromonadaceae</taxon>
        <taxon>Pseudoalteromonas</taxon>
    </lineage>
</organism>
<dbReference type="SUPFAM" id="SSF51735">
    <property type="entry name" value="NAD(P)-binding Rossmann-fold domains"/>
    <property type="match status" value="1"/>
</dbReference>
<dbReference type="RefSeq" id="WP_063365022.1">
    <property type="nucleotide sequence ID" value="NZ_AQHB01000037.1"/>
</dbReference>
<dbReference type="AlphaFoldDB" id="A0A166XG28"/>
<evidence type="ECO:0000256" key="3">
    <source>
        <dbReference type="RuleBase" id="RU000363"/>
    </source>
</evidence>
<name>A0A166XG28_9GAMM</name>
<dbReference type="PATRIC" id="fig|1365250.3.peg.1730"/>
<dbReference type="PANTHER" id="PTHR24320:SF148">
    <property type="entry name" value="NAD(P)-BINDING ROSSMANN-FOLD SUPERFAMILY PROTEIN"/>
    <property type="match status" value="1"/>
</dbReference>
<evidence type="ECO:0000256" key="2">
    <source>
        <dbReference type="ARBA" id="ARBA00023002"/>
    </source>
</evidence>
<dbReference type="GO" id="GO:0016491">
    <property type="term" value="F:oxidoreductase activity"/>
    <property type="evidence" value="ECO:0007669"/>
    <property type="project" value="UniProtKB-KW"/>
</dbReference>
<evidence type="ECO:0000256" key="1">
    <source>
        <dbReference type="ARBA" id="ARBA00006484"/>
    </source>
</evidence>